<proteinExistence type="predicted"/>
<accession>A0A381QQ23</accession>
<protein>
    <submittedName>
        <fullName evidence="1">Uncharacterized protein</fullName>
    </submittedName>
</protein>
<evidence type="ECO:0000313" key="1">
    <source>
        <dbReference type="EMBL" id="SUZ81180.1"/>
    </source>
</evidence>
<name>A0A381QQ23_9ZZZZ</name>
<dbReference type="EMBL" id="UINC01001458">
    <property type="protein sequence ID" value="SUZ81180.1"/>
    <property type="molecule type" value="Genomic_DNA"/>
</dbReference>
<organism evidence="1">
    <name type="scientific">marine metagenome</name>
    <dbReference type="NCBI Taxonomy" id="408172"/>
    <lineage>
        <taxon>unclassified sequences</taxon>
        <taxon>metagenomes</taxon>
        <taxon>ecological metagenomes</taxon>
    </lineage>
</organism>
<reference evidence="1" key="1">
    <citation type="submission" date="2018-05" db="EMBL/GenBank/DDBJ databases">
        <authorList>
            <person name="Lanie J.A."/>
            <person name="Ng W.-L."/>
            <person name="Kazmierczak K.M."/>
            <person name="Andrzejewski T.M."/>
            <person name="Davidsen T.M."/>
            <person name="Wayne K.J."/>
            <person name="Tettelin H."/>
            <person name="Glass J.I."/>
            <person name="Rusch D."/>
            <person name="Podicherti R."/>
            <person name="Tsui H.-C.T."/>
            <person name="Winkler M.E."/>
        </authorList>
    </citation>
    <scope>NUCLEOTIDE SEQUENCE</scope>
</reference>
<sequence length="54" mass="6271">MFRLIQSLKLRVRWTGGRQLRDLIPAVEPAIRWDLTDACSGPLWISKAIEVHTR</sequence>
<gene>
    <name evidence="1" type="ORF">METZ01_LOCUS34034</name>
</gene>
<dbReference type="AlphaFoldDB" id="A0A381QQ23"/>